<protein>
    <recommendedName>
        <fullName evidence="1">N-acetyltransferase domain-containing protein</fullName>
    </recommendedName>
</protein>
<dbReference type="PANTHER" id="PTHR43415">
    <property type="entry name" value="SPERMIDINE N(1)-ACETYLTRANSFERASE"/>
    <property type="match status" value="1"/>
</dbReference>
<dbReference type="Gene3D" id="3.40.630.30">
    <property type="match status" value="1"/>
</dbReference>
<dbReference type="PROSITE" id="PS51186">
    <property type="entry name" value="GNAT"/>
    <property type="match status" value="1"/>
</dbReference>
<gene>
    <name evidence="2" type="ORF">HMPREF9944_02055</name>
</gene>
<accession>H1HPG1</accession>
<proteinExistence type="predicted"/>
<dbReference type="Proteomes" id="UP000003167">
    <property type="component" value="Unassembled WGS sequence"/>
</dbReference>
<dbReference type="RefSeq" id="WP_008566100.1">
    <property type="nucleotide sequence ID" value="NZ_JH594507.1"/>
</dbReference>
<name>H1HPG1_9BACT</name>
<dbReference type="STRING" id="999422.HMPREF9944_02055"/>
<dbReference type="Pfam" id="PF13302">
    <property type="entry name" value="Acetyltransf_3"/>
    <property type="match status" value="1"/>
</dbReference>
<evidence type="ECO:0000313" key="3">
    <source>
        <dbReference type="Proteomes" id="UP000003167"/>
    </source>
</evidence>
<dbReference type="HOGENOM" id="CLU_013985_3_2_10"/>
<dbReference type="InterPro" id="IPR000182">
    <property type="entry name" value="GNAT_dom"/>
</dbReference>
<dbReference type="CDD" id="cd04301">
    <property type="entry name" value="NAT_SF"/>
    <property type="match status" value="1"/>
</dbReference>
<dbReference type="PATRIC" id="fig|999422.3.peg.2160"/>
<comment type="caution">
    <text evidence="2">The sequence shown here is derived from an EMBL/GenBank/DDBJ whole genome shotgun (WGS) entry which is preliminary data.</text>
</comment>
<feature type="domain" description="N-acetyltransferase" evidence="1">
    <location>
        <begin position="5"/>
        <end position="165"/>
    </location>
</feature>
<sequence>MKGRIRLRAMEPEDLDVLYQIENDPGTWCVGVVNVPYSRYLLHDYIANATGDIYADKQVRLMIENVEGACVGMVDLVNFDPRHSRAEVGVVIQERYRRRGYATEALRLALDYAREVVHLHQVYGVVSVENEVSLKLFRSLGFEDGAVLKDWLHANDTYREAYLLQYFFQKRA</sequence>
<keyword evidence="3" id="KW-1185">Reference proteome</keyword>
<dbReference type="GO" id="GO:0016747">
    <property type="term" value="F:acyltransferase activity, transferring groups other than amino-acyl groups"/>
    <property type="evidence" value="ECO:0007669"/>
    <property type="project" value="InterPro"/>
</dbReference>
<reference evidence="2 3" key="1">
    <citation type="submission" date="2011-12" db="EMBL/GenBank/DDBJ databases">
        <title>The Genome Sequence of Prevotella maculosa OT 289.</title>
        <authorList>
            <consortium name="The Broad Institute Genome Sequencing Platform"/>
            <person name="Earl A."/>
            <person name="Ward D."/>
            <person name="Feldgarden M."/>
            <person name="Gevers D."/>
            <person name="Izard J."/>
            <person name="Blanton J.M."/>
            <person name="Mathney J."/>
            <person name="Tanner A.C."/>
            <person name="Dewhirst F.E."/>
            <person name="Young S.K."/>
            <person name="Zeng Q."/>
            <person name="Gargeya S."/>
            <person name="Fitzgerald M."/>
            <person name="Haas B."/>
            <person name="Abouelleil A."/>
            <person name="Alvarado L."/>
            <person name="Arachchi H.M."/>
            <person name="Berlin A."/>
            <person name="Chapman S.B."/>
            <person name="Gearin G."/>
            <person name="Goldberg J."/>
            <person name="Griggs A."/>
            <person name="Gujja S."/>
            <person name="Hansen M."/>
            <person name="Heiman D."/>
            <person name="Howarth C."/>
            <person name="Larimer J."/>
            <person name="Lui A."/>
            <person name="MacDonald P.J.P."/>
            <person name="McCowen C."/>
            <person name="Montmayeur A."/>
            <person name="Murphy C."/>
            <person name="Neiman D."/>
            <person name="Pearson M."/>
            <person name="Priest M."/>
            <person name="Roberts A."/>
            <person name="Saif S."/>
            <person name="Shea T."/>
            <person name="Sisk P."/>
            <person name="Stolte C."/>
            <person name="Sykes S."/>
            <person name="Wortman J."/>
            <person name="Nusbaum C."/>
            <person name="Birren B."/>
        </authorList>
    </citation>
    <scope>NUCLEOTIDE SEQUENCE [LARGE SCALE GENOMIC DNA]</scope>
    <source>
        <strain evidence="2 3">OT 289</strain>
    </source>
</reference>
<dbReference type="EMBL" id="AGEK01000035">
    <property type="protein sequence ID" value="EHO67930.1"/>
    <property type="molecule type" value="Genomic_DNA"/>
</dbReference>
<dbReference type="SUPFAM" id="SSF55729">
    <property type="entry name" value="Acyl-CoA N-acyltransferases (Nat)"/>
    <property type="match status" value="1"/>
</dbReference>
<dbReference type="OrthoDB" id="893030at2"/>
<dbReference type="AlphaFoldDB" id="H1HPG1"/>
<dbReference type="PANTHER" id="PTHR43415:SF3">
    <property type="entry name" value="GNAT-FAMILY ACETYLTRANSFERASE"/>
    <property type="match status" value="1"/>
</dbReference>
<evidence type="ECO:0000313" key="2">
    <source>
        <dbReference type="EMBL" id="EHO67930.1"/>
    </source>
</evidence>
<evidence type="ECO:0000259" key="1">
    <source>
        <dbReference type="PROSITE" id="PS51186"/>
    </source>
</evidence>
<dbReference type="InterPro" id="IPR016181">
    <property type="entry name" value="Acyl_CoA_acyltransferase"/>
</dbReference>
<organism evidence="2 3">
    <name type="scientific">Segatella maculosa OT 289</name>
    <dbReference type="NCBI Taxonomy" id="999422"/>
    <lineage>
        <taxon>Bacteria</taxon>
        <taxon>Pseudomonadati</taxon>
        <taxon>Bacteroidota</taxon>
        <taxon>Bacteroidia</taxon>
        <taxon>Bacteroidales</taxon>
        <taxon>Prevotellaceae</taxon>
        <taxon>Segatella</taxon>
    </lineage>
</organism>